<dbReference type="PANTHER" id="PTHR21679:SF1">
    <property type="entry name" value="DOMAIN OF UNKNOWN FUNCTION DB DOMAIN-CONTAINING PROTEIN"/>
    <property type="match status" value="1"/>
</dbReference>
<dbReference type="PANTHER" id="PTHR21679">
    <property type="entry name" value="DOMAIN OF UNKNOWN FUNCTION DB DOMAIN-CONTAINING PROTEIN-RELATED"/>
    <property type="match status" value="1"/>
</dbReference>
<dbReference type="WBParaSite" id="sdigi.contig121.g4752.t1">
    <property type="protein sequence ID" value="sdigi.contig121.g4752.t1"/>
    <property type="gene ID" value="sdigi.contig121.g4752"/>
</dbReference>
<evidence type="ECO:0000313" key="2">
    <source>
        <dbReference type="WBParaSite" id="sdigi.contig121.g4752.t1"/>
    </source>
</evidence>
<dbReference type="Proteomes" id="UP000887581">
    <property type="component" value="Unplaced"/>
</dbReference>
<reference evidence="2" key="1">
    <citation type="submission" date="2022-11" db="UniProtKB">
        <authorList>
            <consortium name="WormBaseParasite"/>
        </authorList>
    </citation>
    <scope>IDENTIFICATION</scope>
</reference>
<organism evidence="1 2">
    <name type="scientific">Setaria digitata</name>
    <dbReference type="NCBI Taxonomy" id="48799"/>
    <lineage>
        <taxon>Eukaryota</taxon>
        <taxon>Metazoa</taxon>
        <taxon>Ecdysozoa</taxon>
        <taxon>Nematoda</taxon>
        <taxon>Chromadorea</taxon>
        <taxon>Rhabditida</taxon>
        <taxon>Spirurina</taxon>
        <taxon>Spiruromorpha</taxon>
        <taxon>Filarioidea</taxon>
        <taxon>Setariidae</taxon>
        <taxon>Setaria</taxon>
    </lineage>
</organism>
<proteinExistence type="predicted"/>
<protein>
    <submittedName>
        <fullName evidence="2">Uncharacterized protein</fullName>
    </submittedName>
</protein>
<keyword evidence="1" id="KW-1185">Reference proteome</keyword>
<evidence type="ECO:0000313" key="1">
    <source>
        <dbReference type="Proteomes" id="UP000887581"/>
    </source>
</evidence>
<name>A0A915PKX6_9BILA</name>
<sequence length="159" mass="17689">MKEFRSSVSKTSIILALLDRFLIVLKSWIKKGCDKCERIRGNAAIRKQITRHVSRGAELTYCSSSAASCTYRKAVMIYLANRSADAKATVLKHSFLEKDNRKCCAHLNLADSKLGVGNRCLRFCDPAGQGINTISKSDATCLFNWNVILFCHQSGIPLD</sequence>
<accession>A0A915PKX6</accession>
<dbReference type="AlphaFoldDB" id="A0A915PKX6"/>